<evidence type="ECO:0008006" key="6">
    <source>
        <dbReference type="Google" id="ProtNLM"/>
    </source>
</evidence>
<feature type="transmembrane region" description="Helical" evidence="1">
    <location>
        <begin position="53"/>
        <end position="78"/>
    </location>
</feature>
<feature type="transmembrane region" description="Helical" evidence="1">
    <location>
        <begin position="134"/>
        <end position="159"/>
    </location>
</feature>
<evidence type="ECO:0000256" key="1">
    <source>
        <dbReference type="SAM" id="Phobius"/>
    </source>
</evidence>
<evidence type="ECO:0000313" key="3">
    <source>
        <dbReference type="EMBL" id="VUF13495.1"/>
    </source>
</evidence>
<gene>
    <name evidence="2" type="ORF">IFDJLNFL_0458</name>
    <name evidence="3" type="ORF">MTDSW087_03199</name>
</gene>
<protein>
    <recommendedName>
        <fullName evidence="6">Inner membrane protein YqaA</fullName>
    </recommendedName>
</protein>
<dbReference type="Proteomes" id="UP001055303">
    <property type="component" value="Unassembled WGS sequence"/>
</dbReference>
<dbReference type="GO" id="GO:0005886">
    <property type="term" value="C:plasma membrane"/>
    <property type="evidence" value="ECO:0007669"/>
    <property type="project" value="TreeGrafter"/>
</dbReference>
<keyword evidence="1" id="KW-0812">Transmembrane</keyword>
<sequence>MIRRLYEWILALSGKPSAPWALGAVAFAESSFFPVPPDVMLVPMAVSRPDRVWFYATITTIASVLGGLVGYAIGALLFDSLGQWLIKLYGLQNSATTFQDSYATYGHWVILLKGLTPIPYKLVTITSGFAHYSLFWFTVLSVITRGARFFLLAALLGRYGVQIRGVLDRHLNAVAAISLAVIVLGFVLFKVIL</sequence>
<dbReference type="InterPro" id="IPR051311">
    <property type="entry name" value="DedA_domain"/>
</dbReference>
<dbReference type="PANTHER" id="PTHR42709">
    <property type="entry name" value="ALKALINE PHOSPHATASE LIKE PROTEIN"/>
    <property type="match status" value="1"/>
</dbReference>
<name>A0A564FZC0_9HYPH</name>
<dbReference type="PANTHER" id="PTHR42709:SF11">
    <property type="entry name" value="DEDA FAMILY PROTEIN"/>
    <property type="match status" value="1"/>
</dbReference>
<dbReference type="EMBL" id="CABFVH010000020">
    <property type="protein sequence ID" value="VUF13495.1"/>
    <property type="molecule type" value="Genomic_DNA"/>
</dbReference>
<reference evidence="2" key="3">
    <citation type="submission" date="2021-08" db="EMBL/GenBank/DDBJ databases">
        <authorList>
            <person name="Tani A."/>
            <person name="Ola A."/>
            <person name="Ogura Y."/>
            <person name="Katsura K."/>
            <person name="Hayashi T."/>
        </authorList>
    </citation>
    <scope>NUCLEOTIDE SEQUENCE</scope>
    <source>
        <strain evidence="2">DSM 22415</strain>
    </source>
</reference>
<dbReference type="AlphaFoldDB" id="A0A564FZC0"/>
<evidence type="ECO:0000313" key="4">
    <source>
        <dbReference type="Proteomes" id="UP000401717"/>
    </source>
</evidence>
<reference evidence="2" key="2">
    <citation type="journal article" date="2021" name="Front. Microbiol.">
        <title>Comprehensive Comparative Genomics and Phenotyping of Methylobacterium Species.</title>
        <authorList>
            <person name="Alessa O."/>
            <person name="Ogura Y."/>
            <person name="Fujitani Y."/>
            <person name="Takami H."/>
            <person name="Hayashi T."/>
            <person name="Sahin N."/>
            <person name="Tani A."/>
        </authorList>
    </citation>
    <scope>NUCLEOTIDE SEQUENCE</scope>
    <source>
        <strain evidence="2">DSM 22415</strain>
    </source>
</reference>
<dbReference type="OrthoDB" id="9810270at2"/>
<dbReference type="Proteomes" id="UP000401717">
    <property type="component" value="Unassembled WGS sequence"/>
</dbReference>
<dbReference type="RefSeq" id="WP_144765578.1">
    <property type="nucleotide sequence ID" value="NZ_BPQI01000009.1"/>
</dbReference>
<organism evidence="3 4">
    <name type="scientific">Methylobacterium dankookense</name>
    <dbReference type="NCBI Taxonomy" id="560405"/>
    <lineage>
        <taxon>Bacteria</taxon>
        <taxon>Pseudomonadati</taxon>
        <taxon>Pseudomonadota</taxon>
        <taxon>Alphaproteobacteria</taxon>
        <taxon>Hyphomicrobiales</taxon>
        <taxon>Methylobacteriaceae</taxon>
        <taxon>Methylobacterium</taxon>
    </lineage>
</organism>
<keyword evidence="5" id="KW-1185">Reference proteome</keyword>
<proteinExistence type="predicted"/>
<evidence type="ECO:0000313" key="2">
    <source>
        <dbReference type="EMBL" id="GJD54583.1"/>
    </source>
</evidence>
<keyword evidence="1" id="KW-1133">Transmembrane helix</keyword>
<feature type="transmembrane region" description="Helical" evidence="1">
    <location>
        <begin position="171"/>
        <end position="192"/>
    </location>
</feature>
<evidence type="ECO:0000313" key="5">
    <source>
        <dbReference type="Proteomes" id="UP001055303"/>
    </source>
</evidence>
<accession>A0A564FZC0</accession>
<dbReference type="EMBL" id="BPQI01000009">
    <property type="protein sequence ID" value="GJD54583.1"/>
    <property type="molecule type" value="Genomic_DNA"/>
</dbReference>
<keyword evidence="1" id="KW-0472">Membrane</keyword>
<reference evidence="3 4" key="1">
    <citation type="submission" date="2019-06" db="EMBL/GenBank/DDBJ databases">
        <authorList>
            <person name="Rodrigo-Torres L."/>
            <person name="Arahal R. D."/>
            <person name="Lucena T."/>
        </authorList>
    </citation>
    <scope>NUCLEOTIDE SEQUENCE [LARGE SCALE GENOMIC DNA]</scope>
    <source>
        <strain evidence="3 4">SW08-7</strain>
    </source>
</reference>